<dbReference type="SUPFAM" id="SSF64438">
    <property type="entry name" value="CNF1/YfiH-like putative cysteine hydrolases"/>
    <property type="match status" value="1"/>
</dbReference>
<evidence type="ECO:0000256" key="4">
    <source>
        <dbReference type="ARBA" id="ARBA00022723"/>
    </source>
</evidence>
<dbReference type="GO" id="GO:0016787">
    <property type="term" value="F:hydrolase activity"/>
    <property type="evidence" value="ECO:0007669"/>
    <property type="project" value="UniProtKB-KW"/>
</dbReference>
<keyword evidence="6" id="KW-0862">Zinc</keyword>
<dbReference type="InterPro" id="IPR003730">
    <property type="entry name" value="Cu_polyphenol_OxRdtase"/>
</dbReference>
<organism evidence="11 12">
    <name type="scientific">Dyadobacter jejuensis</name>
    <dbReference type="NCBI Taxonomy" id="1082580"/>
    <lineage>
        <taxon>Bacteria</taxon>
        <taxon>Pseudomonadati</taxon>
        <taxon>Bacteroidota</taxon>
        <taxon>Cytophagia</taxon>
        <taxon>Cytophagales</taxon>
        <taxon>Spirosomataceae</taxon>
        <taxon>Dyadobacter</taxon>
    </lineage>
</organism>
<evidence type="ECO:0000256" key="6">
    <source>
        <dbReference type="ARBA" id="ARBA00022833"/>
    </source>
</evidence>
<evidence type="ECO:0000313" key="11">
    <source>
        <dbReference type="EMBL" id="PWJ60632.1"/>
    </source>
</evidence>
<evidence type="ECO:0000256" key="5">
    <source>
        <dbReference type="ARBA" id="ARBA00022801"/>
    </source>
</evidence>
<comment type="catalytic activity">
    <reaction evidence="8">
        <text>adenosine + phosphate = alpha-D-ribose 1-phosphate + adenine</text>
        <dbReference type="Rhea" id="RHEA:27642"/>
        <dbReference type="ChEBI" id="CHEBI:16335"/>
        <dbReference type="ChEBI" id="CHEBI:16708"/>
        <dbReference type="ChEBI" id="CHEBI:43474"/>
        <dbReference type="ChEBI" id="CHEBI:57720"/>
        <dbReference type="EC" id="2.4.2.1"/>
    </reaction>
    <physiologicalReaction direction="left-to-right" evidence="8">
        <dbReference type="Rhea" id="RHEA:27643"/>
    </physiologicalReaction>
</comment>
<evidence type="ECO:0000256" key="1">
    <source>
        <dbReference type="ARBA" id="ARBA00000553"/>
    </source>
</evidence>
<dbReference type="PANTHER" id="PTHR30616">
    <property type="entry name" value="UNCHARACTERIZED PROTEIN YFIH"/>
    <property type="match status" value="1"/>
</dbReference>
<dbReference type="OrthoDB" id="4279at2"/>
<dbReference type="RefSeq" id="WP_109672942.1">
    <property type="nucleotide sequence ID" value="NZ_QGDT01000001.1"/>
</dbReference>
<dbReference type="InterPro" id="IPR011324">
    <property type="entry name" value="Cytotoxic_necrot_fac-like_cat"/>
</dbReference>
<sequence length="253" mass="27915">MHSHIPTLFRNPTIWTSQPRLIAAESTRHGGVSLPPYHSLNLGGQGTDSPENILENNHRFFNALQVSYERVAKSHQIHGTEVLHVTEPGAYQGYDALVTNHVNIQLAVTIADCTPILIFDPVQGAIAAIHAGWRGTAGKIVEKTLKTMEATFHTQAKDCQAYIGTCIDYASFEVGPEVAEHFDQDLKDWDPSRGKFMVDLKGANRKQLLAAGLQADQIEVSPYSTVLNSGDYFSYRHEQGTTGRMLATIGLRF</sequence>
<evidence type="ECO:0000256" key="3">
    <source>
        <dbReference type="ARBA" id="ARBA00022679"/>
    </source>
</evidence>
<dbReference type="EMBL" id="QGDT01000001">
    <property type="protein sequence ID" value="PWJ60632.1"/>
    <property type="molecule type" value="Genomic_DNA"/>
</dbReference>
<evidence type="ECO:0000256" key="2">
    <source>
        <dbReference type="ARBA" id="ARBA00007353"/>
    </source>
</evidence>
<dbReference type="CDD" id="cd16833">
    <property type="entry name" value="YfiH"/>
    <property type="match status" value="1"/>
</dbReference>
<evidence type="ECO:0000256" key="10">
    <source>
        <dbReference type="RuleBase" id="RU361274"/>
    </source>
</evidence>
<dbReference type="GO" id="GO:0017061">
    <property type="term" value="F:S-methyl-5-thioadenosine phosphorylase activity"/>
    <property type="evidence" value="ECO:0007669"/>
    <property type="project" value="UniProtKB-EC"/>
</dbReference>
<gene>
    <name evidence="11" type="ORF">CLV98_101817</name>
</gene>
<comment type="similarity">
    <text evidence="2 10">Belongs to the purine nucleoside phosphorylase YfiH/LACC1 family.</text>
</comment>
<keyword evidence="3" id="KW-0808">Transferase</keyword>
<dbReference type="Pfam" id="PF02578">
    <property type="entry name" value="Cu-oxidase_4"/>
    <property type="match status" value="1"/>
</dbReference>
<dbReference type="InterPro" id="IPR038371">
    <property type="entry name" value="Cu_polyphenol_OxRdtase_sf"/>
</dbReference>
<proteinExistence type="inferred from homology"/>
<evidence type="ECO:0000256" key="8">
    <source>
        <dbReference type="ARBA" id="ARBA00048968"/>
    </source>
</evidence>
<evidence type="ECO:0000256" key="9">
    <source>
        <dbReference type="ARBA" id="ARBA00049893"/>
    </source>
</evidence>
<comment type="catalytic activity">
    <reaction evidence="9">
        <text>S-methyl-5'-thioadenosine + phosphate = 5-(methylsulfanyl)-alpha-D-ribose 1-phosphate + adenine</text>
        <dbReference type="Rhea" id="RHEA:11852"/>
        <dbReference type="ChEBI" id="CHEBI:16708"/>
        <dbReference type="ChEBI" id="CHEBI:17509"/>
        <dbReference type="ChEBI" id="CHEBI:43474"/>
        <dbReference type="ChEBI" id="CHEBI:58533"/>
        <dbReference type="EC" id="2.4.2.28"/>
    </reaction>
    <physiologicalReaction direction="left-to-right" evidence="9">
        <dbReference type="Rhea" id="RHEA:11853"/>
    </physiologicalReaction>
</comment>
<comment type="caution">
    <text evidence="11">The sequence shown here is derived from an EMBL/GenBank/DDBJ whole genome shotgun (WGS) entry which is preliminary data.</text>
</comment>
<dbReference type="AlphaFoldDB" id="A0A316AST3"/>
<reference evidence="11 12" key="1">
    <citation type="submission" date="2018-03" db="EMBL/GenBank/DDBJ databases">
        <title>Genomic Encyclopedia of Archaeal and Bacterial Type Strains, Phase II (KMG-II): from individual species to whole genera.</title>
        <authorList>
            <person name="Goeker M."/>
        </authorList>
    </citation>
    <scope>NUCLEOTIDE SEQUENCE [LARGE SCALE GENOMIC DNA]</scope>
    <source>
        <strain evidence="11 12">DSM 100346</strain>
    </source>
</reference>
<evidence type="ECO:0000256" key="7">
    <source>
        <dbReference type="ARBA" id="ARBA00047989"/>
    </source>
</evidence>
<dbReference type="Proteomes" id="UP000245880">
    <property type="component" value="Unassembled WGS sequence"/>
</dbReference>
<comment type="catalytic activity">
    <reaction evidence="7">
        <text>adenosine + H2O + H(+) = inosine + NH4(+)</text>
        <dbReference type="Rhea" id="RHEA:24408"/>
        <dbReference type="ChEBI" id="CHEBI:15377"/>
        <dbReference type="ChEBI" id="CHEBI:15378"/>
        <dbReference type="ChEBI" id="CHEBI:16335"/>
        <dbReference type="ChEBI" id="CHEBI:17596"/>
        <dbReference type="ChEBI" id="CHEBI:28938"/>
        <dbReference type="EC" id="3.5.4.4"/>
    </reaction>
    <physiologicalReaction direction="left-to-right" evidence="7">
        <dbReference type="Rhea" id="RHEA:24409"/>
    </physiologicalReaction>
</comment>
<keyword evidence="12" id="KW-1185">Reference proteome</keyword>
<accession>A0A316AST3</accession>
<name>A0A316AST3_9BACT</name>
<evidence type="ECO:0000313" key="12">
    <source>
        <dbReference type="Proteomes" id="UP000245880"/>
    </source>
</evidence>
<keyword evidence="5" id="KW-0378">Hydrolase</keyword>
<protein>
    <recommendedName>
        <fullName evidence="10">Purine nucleoside phosphorylase</fullName>
    </recommendedName>
</protein>
<dbReference type="PANTHER" id="PTHR30616:SF2">
    <property type="entry name" value="PURINE NUCLEOSIDE PHOSPHORYLASE LACC1"/>
    <property type="match status" value="1"/>
</dbReference>
<keyword evidence="4" id="KW-0479">Metal-binding</keyword>
<dbReference type="NCBIfam" id="TIGR00726">
    <property type="entry name" value="peptidoglycan editing factor PgeF"/>
    <property type="match status" value="1"/>
</dbReference>
<comment type="catalytic activity">
    <reaction evidence="1">
        <text>inosine + phosphate = alpha-D-ribose 1-phosphate + hypoxanthine</text>
        <dbReference type="Rhea" id="RHEA:27646"/>
        <dbReference type="ChEBI" id="CHEBI:17368"/>
        <dbReference type="ChEBI" id="CHEBI:17596"/>
        <dbReference type="ChEBI" id="CHEBI:43474"/>
        <dbReference type="ChEBI" id="CHEBI:57720"/>
        <dbReference type="EC" id="2.4.2.1"/>
    </reaction>
    <physiologicalReaction direction="left-to-right" evidence="1">
        <dbReference type="Rhea" id="RHEA:27647"/>
    </physiologicalReaction>
</comment>
<dbReference type="GO" id="GO:0005507">
    <property type="term" value="F:copper ion binding"/>
    <property type="evidence" value="ECO:0007669"/>
    <property type="project" value="TreeGrafter"/>
</dbReference>
<dbReference type="Gene3D" id="3.60.140.10">
    <property type="entry name" value="CNF1/YfiH-like putative cysteine hydrolases"/>
    <property type="match status" value="1"/>
</dbReference>